<comment type="similarity">
    <text evidence="1 5">Belongs to the universal ribosomal protein uL4 family.</text>
</comment>
<dbReference type="PANTHER" id="PTHR10746">
    <property type="entry name" value="50S RIBOSOMAL PROTEIN L4"/>
    <property type="match status" value="1"/>
</dbReference>
<proteinExistence type="inferred from homology"/>
<keyword evidence="5" id="KW-0694">RNA-binding</keyword>
<keyword evidence="3 5" id="KW-0687">Ribonucleoprotein</keyword>
<dbReference type="Proteomes" id="UP000445000">
    <property type="component" value="Unassembled WGS sequence"/>
</dbReference>
<dbReference type="Pfam" id="PF00573">
    <property type="entry name" value="Ribosomal_L4"/>
    <property type="match status" value="1"/>
</dbReference>
<name>A0A829YPX4_9GAMM</name>
<evidence type="ECO:0000256" key="3">
    <source>
        <dbReference type="ARBA" id="ARBA00023274"/>
    </source>
</evidence>
<keyword evidence="2 5" id="KW-0689">Ribosomal protein</keyword>
<dbReference type="GO" id="GO:0006412">
    <property type="term" value="P:translation"/>
    <property type="evidence" value="ECO:0007669"/>
    <property type="project" value="UniProtKB-UniRule"/>
</dbReference>
<dbReference type="InterPro" id="IPR002136">
    <property type="entry name" value="Ribosomal_uL4"/>
</dbReference>
<evidence type="ECO:0000313" key="7">
    <source>
        <dbReference type="Proteomes" id="UP000445000"/>
    </source>
</evidence>
<comment type="function">
    <text evidence="5">Forms part of the polypeptide exit tunnel.</text>
</comment>
<comment type="function">
    <text evidence="5">One of the primary rRNA binding proteins, this protein initially binds near the 5'-end of the 23S rRNA. It is important during the early stages of 50S assembly. It makes multiple contacts with different domains of the 23S rRNA in the assembled 50S subunit and ribosome.</text>
</comment>
<evidence type="ECO:0000313" key="6">
    <source>
        <dbReference type="EMBL" id="GFE84678.1"/>
    </source>
</evidence>
<dbReference type="GO" id="GO:0019843">
    <property type="term" value="F:rRNA binding"/>
    <property type="evidence" value="ECO:0007669"/>
    <property type="project" value="UniProtKB-UniRule"/>
</dbReference>
<organism evidence="6 7">
    <name type="scientific">Steroidobacter agaridevorans</name>
    <dbReference type="NCBI Taxonomy" id="2695856"/>
    <lineage>
        <taxon>Bacteria</taxon>
        <taxon>Pseudomonadati</taxon>
        <taxon>Pseudomonadota</taxon>
        <taxon>Gammaproteobacteria</taxon>
        <taxon>Steroidobacterales</taxon>
        <taxon>Steroidobacteraceae</taxon>
        <taxon>Steroidobacter</taxon>
    </lineage>
</organism>
<dbReference type="GO" id="GO:0003735">
    <property type="term" value="F:structural constituent of ribosome"/>
    <property type="evidence" value="ECO:0007669"/>
    <property type="project" value="InterPro"/>
</dbReference>
<reference evidence="7" key="1">
    <citation type="submission" date="2020-01" db="EMBL/GenBank/DDBJ databases">
        <title>'Steroidobacter agaridevorans' sp. nov., agar-degrading bacteria isolated from rhizosphere soils.</title>
        <authorList>
            <person name="Ikenaga M."/>
            <person name="Kataoka M."/>
            <person name="Murouchi A."/>
            <person name="Katsuragi S."/>
            <person name="Sakai M."/>
        </authorList>
    </citation>
    <scope>NUCLEOTIDE SEQUENCE [LARGE SCALE GENOMIC DNA]</scope>
    <source>
        <strain evidence="7">YU21-B</strain>
    </source>
</reference>
<dbReference type="InterPro" id="IPR023574">
    <property type="entry name" value="Ribosomal_uL4_dom_sf"/>
</dbReference>
<comment type="subunit">
    <text evidence="5">Part of the 50S ribosomal subunit.</text>
</comment>
<evidence type="ECO:0000256" key="5">
    <source>
        <dbReference type="HAMAP-Rule" id="MF_01328"/>
    </source>
</evidence>
<dbReference type="SUPFAM" id="SSF52166">
    <property type="entry name" value="Ribosomal protein L4"/>
    <property type="match status" value="1"/>
</dbReference>
<protein>
    <recommendedName>
        <fullName evidence="4 5">Large ribosomal subunit protein uL4</fullName>
    </recommendedName>
</protein>
<dbReference type="NCBIfam" id="TIGR03953">
    <property type="entry name" value="rplD_bact"/>
    <property type="match status" value="1"/>
</dbReference>
<evidence type="ECO:0000256" key="4">
    <source>
        <dbReference type="ARBA" id="ARBA00035244"/>
    </source>
</evidence>
<dbReference type="Gene3D" id="3.40.1370.10">
    <property type="match status" value="1"/>
</dbReference>
<keyword evidence="7" id="KW-1185">Reference proteome</keyword>
<dbReference type="GO" id="GO:0005840">
    <property type="term" value="C:ribosome"/>
    <property type="evidence" value="ECO:0007669"/>
    <property type="project" value="UniProtKB-KW"/>
</dbReference>
<gene>
    <name evidence="5 6" type="primary">rplD</name>
    <name evidence="6" type="ORF">GCM10011487_66780</name>
</gene>
<dbReference type="HAMAP" id="MF_01328_B">
    <property type="entry name" value="Ribosomal_uL4_B"/>
    <property type="match status" value="1"/>
</dbReference>
<dbReference type="InterPro" id="IPR013005">
    <property type="entry name" value="Ribosomal_uL4-like"/>
</dbReference>
<keyword evidence="5" id="KW-0699">rRNA-binding</keyword>
<dbReference type="RefSeq" id="WP_129644604.1">
    <property type="nucleotide sequence ID" value="NZ_BLJN01000010.1"/>
</dbReference>
<evidence type="ECO:0000256" key="1">
    <source>
        <dbReference type="ARBA" id="ARBA00010528"/>
    </source>
</evidence>
<evidence type="ECO:0000256" key="2">
    <source>
        <dbReference type="ARBA" id="ARBA00022980"/>
    </source>
</evidence>
<sequence>MNLKLISKGAQAQDVQVSDATFAREYNESLVHQIIVAYMAAGRAGTKAQKTKAEVRGGGIKPWRQKGTGQARAGSIRSPIWVGGGRAFAAKPRDFSQKVNRKMYRAALQAMLSQLARTDRLQVVNGIELEAPKTKLLVQKLKDLNQGDNVLVLVEAFDEKLELASRNLPYVDVLPVSALDPLSLARHDQVLATVGAVRLLEERLA</sequence>
<accession>A0A829YPX4</accession>
<dbReference type="EMBL" id="BLJN01000010">
    <property type="protein sequence ID" value="GFE84678.1"/>
    <property type="molecule type" value="Genomic_DNA"/>
</dbReference>
<comment type="caution">
    <text evidence="6">The sequence shown here is derived from an EMBL/GenBank/DDBJ whole genome shotgun (WGS) entry which is preliminary data.</text>
</comment>
<dbReference type="AlphaFoldDB" id="A0A829YPX4"/>
<dbReference type="PANTHER" id="PTHR10746:SF6">
    <property type="entry name" value="LARGE RIBOSOMAL SUBUNIT PROTEIN UL4M"/>
    <property type="match status" value="1"/>
</dbReference>
<dbReference type="GO" id="GO:1990904">
    <property type="term" value="C:ribonucleoprotein complex"/>
    <property type="evidence" value="ECO:0007669"/>
    <property type="project" value="UniProtKB-KW"/>
</dbReference>